<feature type="transmembrane region" description="Helical" evidence="1">
    <location>
        <begin position="43"/>
        <end position="65"/>
    </location>
</feature>
<proteinExistence type="predicted"/>
<evidence type="ECO:0008006" key="4">
    <source>
        <dbReference type="Google" id="ProtNLM"/>
    </source>
</evidence>
<dbReference type="Proteomes" id="UP000034371">
    <property type="component" value="Unassembled WGS sequence"/>
</dbReference>
<keyword evidence="1" id="KW-0812">Transmembrane</keyword>
<keyword evidence="1" id="KW-0472">Membrane</keyword>
<keyword evidence="1" id="KW-1133">Transmembrane helix</keyword>
<evidence type="ECO:0000256" key="1">
    <source>
        <dbReference type="SAM" id="Phobius"/>
    </source>
</evidence>
<dbReference type="EMBL" id="LCBY01000040">
    <property type="protein sequence ID" value="KKS21323.1"/>
    <property type="molecule type" value="Genomic_DNA"/>
</dbReference>
<reference evidence="2 3" key="1">
    <citation type="journal article" date="2015" name="Nature">
        <title>rRNA introns, odd ribosomes, and small enigmatic genomes across a large radiation of phyla.</title>
        <authorList>
            <person name="Brown C.T."/>
            <person name="Hug L.A."/>
            <person name="Thomas B.C."/>
            <person name="Sharon I."/>
            <person name="Castelle C.J."/>
            <person name="Singh A."/>
            <person name="Wilkins M.J."/>
            <person name="Williams K.H."/>
            <person name="Banfield J.F."/>
        </authorList>
    </citation>
    <scope>NUCLEOTIDE SEQUENCE [LARGE SCALE GENOMIC DNA]</scope>
</reference>
<sequence length="70" mass="8108">KFEGKRFETTVGRLLFNSVFPSDFPYINEEVTGKKMKPQWETYLHQIGMIILLGLLLMVTINDILRFTAG</sequence>
<evidence type="ECO:0000313" key="3">
    <source>
        <dbReference type="Proteomes" id="UP000034371"/>
    </source>
</evidence>
<gene>
    <name evidence="2" type="ORF">UU78_C0040G0012</name>
</gene>
<protein>
    <recommendedName>
        <fullName evidence="4">RIP metalloprotease RseP</fullName>
    </recommendedName>
</protein>
<dbReference type="AlphaFoldDB" id="A0A0G1A7M8"/>
<accession>A0A0G1A7M8</accession>
<evidence type="ECO:0000313" key="2">
    <source>
        <dbReference type="EMBL" id="KKS21323.1"/>
    </source>
</evidence>
<feature type="non-terminal residue" evidence="2">
    <location>
        <position position="1"/>
    </location>
</feature>
<name>A0A0G1A7M8_9BACT</name>
<comment type="caution">
    <text evidence="2">The sequence shown here is derived from an EMBL/GenBank/DDBJ whole genome shotgun (WGS) entry which is preliminary data.</text>
</comment>
<organism evidence="2 3">
    <name type="scientific">Candidatus Roizmanbacteria bacterium GW2011_GWC2_41_7</name>
    <dbReference type="NCBI Taxonomy" id="1618487"/>
    <lineage>
        <taxon>Bacteria</taxon>
        <taxon>Candidatus Roizmaniibacteriota</taxon>
    </lineage>
</organism>